<evidence type="ECO:0000313" key="3">
    <source>
        <dbReference type="Proteomes" id="UP000016928"/>
    </source>
</evidence>
<protein>
    <submittedName>
        <fullName evidence="2">Uncharacterized protein</fullName>
    </submittedName>
</protein>
<feature type="compositionally biased region" description="Basic residues" evidence="1">
    <location>
        <begin position="382"/>
        <end position="391"/>
    </location>
</feature>
<feature type="region of interest" description="Disordered" evidence="1">
    <location>
        <begin position="370"/>
        <end position="441"/>
    </location>
</feature>
<organism evidence="2 3">
    <name type="scientific">Fusarium oxysporum f. sp. cubense (strain race 1)</name>
    <name type="common">Panama disease fungus</name>
    <dbReference type="NCBI Taxonomy" id="1229664"/>
    <lineage>
        <taxon>Eukaryota</taxon>
        <taxon>Fungi</taxon>
        <taxon>Dikarya</taxon>
        <taxon>Ascomycota</taxon>
        <taxon>Pezizomycotina</taxon>
        <taxon>Sordariomycetes</taxon>
        <taxon>Hypocreomycetidae</taxon>
        <taxon>Hypocreales</taxon>
        <taxon>Nectriaceae</taxon>
        <taxon>Fusarium</taxon>
        <taxon>Fusarium oxysporum species complex</taxon>
    </lineage>
</organism>
<reference evidence="3" key="1">
    <citation type="submission" date="2012-09" db="EMBL/GenBank/DDBJ databases">
        <title>Genome sequencing and comparative transcriptomics of race 1 and race 4 of banana pathogen: Fusarium oxysporum f. sp. cubense.</title>
        <authorList>
            <person name="Fang X."/>
            <person name="Huang J."/>
        </authorList>
    </citation>
    <scope>NUCLEOTIDE SEQUENCE [LARGE SCALE GENOMIC DNA]</scope>
    <source>
        <strain evidence="3">race 1</strain>
    </source>
</reference>
<evidence type="ECO:0000256" key="1">
    <source>
        <dbReference type="SAM" id="MobiDB-lite"/>
    </source>
</evidence>
<reference evidence="3" key="2">
    <citation type="journal article" date="2014" name="PLoS ONE">
        <title>Genome and Transcriptome Analysis of the Fungal Pathogen Fusarium oxysporum f. sp. cubense Causing Banana Vascular Wilt Disease.</title>
        <authorList>
            <person name="Guo L."/>
            <person name="Han L."/>
            <person name="Yang L."/>
            <person name="Zeng H."/>
            <person name="Fan D."/>
            <person name="Zhu Y."/>
            <person name="Feng Y."/>
            <person name="Wang G."/>
            <person name="Peng C."/>
            <person name="Jiang X."/>
            <person name="Zhou D."/>
            <person name="Ni P."/>
            <person name="Liang C."/>
            <person name="Liu L."/>
            <person name="Wang J."/>
            <person name="Mao C."/>
            <person name="Fang X."/>
            <person name="Peng M."/>
            <person name="Huang J."/>
        </authorList>
    </citation>
    <scope>NUCLEOTIDE SEQUENCE [LARGE SCALE GENOMIC DNA]</scope>
    <source>
        <strain evidence="3">race 1</strain>
    </source>
</reference>
<name>N4UI35_FUSC1</name>
<gene>
    <name evidence="2" type="ORF">FOC1_g10005429</name>
</gene>
<dbReference type="VEuPathDB" id="FungiDB:FOC1_g10005429"/>
<feature type="compositionally biased region" description="Basic and acidic residues" evidence="1">
    <location>
        <begin position="407"/>
        <end position="420"/>
    </location>
</feature>
<feature type="region of interest" description="Disordered" evidence="1">
    <location>
        <begin position="294"/>
        <end position="315"/>
    </location>
</feature>
<dbReference type="EMBL" id="KB729965">
    <property type="protein sequence ID" value="ENH75458.1"/>
    <property type="molecule type" value="Genomic_DNA"/>
</dbReference>
<feature type="compositionally biased region" description="Polar residues" evidence="1">
    <location>
        <begin position="421"/>
        <end position="441"/>
    </location>
</feature>
<dbReference type="AlphaFoldDB" id="N4UI35"/>
<evidence type="ECO:0000313" key="2">
    <source>
        <dbReference type="EMBL" id="ENH75458.1"/>
    </source>
</evidence>
<dbReference type="HOGENOM" id="CLU_621181_0_0_1"/>
<sequence>MSYHQSPYYAASLKSSPRTGKSAFYLDGKAVKILHKIECLNHNLCLIRRQLDVNTRDLEKIHFYRTKAKLHWFGQLCRRLNEQLDYQIRTKLLIIPILLNRKVIARREARRAKLQTYFEARIQWKSKKDEQDYRDWLGGVKRRRDVKNIWKMEQKRGTRKGGRGSSRSFLNDAYSTLSDTEKRRVYDLEYERQRRLNQPRFYTIGRTSESTNKNTAPFPWFSATFYAEPPPFNPEPMRLFVKIRESEDFIRQFKSCVSSTGKEVRRQKRTIQKKEEAVRALKEDILKQGTEKTRKYAHGGGPSNLNRIKESPQIQAKTRRKAEMEAELKEQEEKLVSLERQLLDFSRRLSYWEKERDTLGPKFEIACESDPLSSERWPFNTVRRRTKKKKQASPDVQPGTREEFEEAERRRRERKGESSQETHTSFQGESAAQSSNTASGN</sequence>
<accession>N4UI35</accession>
<dbReference type="OrthoDB" id="10250354at2759"/>
<dbReference type="STRING" id="1229664.N4UI35"/>
<dbReference type="Proteomes" id="UP000016928">
    <property type="component" value="Unassembled WGS sequence"/>
</dbReference>
<proteinExistence type="predicted"/>